<name>A0A845QEG2_9HYPH</name>
<dbReference type="AlphaFoldDB" id="A0A845QEG2"/>
<dbReference type="Proteomes" id="UP000470384">
    <property type="component" value="Unassembled WGS sequence"/>
</dbReference>
<dbReference type="Pfam" id="PF10098">
    <property type="entry name" value="DUF2336"/>
    <property type="match status" value="1"/>
</dbReference>
<accession>A0A845QEG2</accession>
<dbReference type="EMBL" id="WXYQ01000007">
    <property type="protein sequence ID" value="NBG96421.1"/>
    <property type="molecule type" value="Genomic_DNA"/>
</dbReference>
<keyword evidence="2" id="KW-1185">Reference proteome</keyword>
<gene>
    <name evidence="1" type="ORF">GTQ45_11820</name>
</gene>
<evidence type="ECO:0000313" key="1">
    <source>
        <dbReference type="EMBL" id="NBG96421.1"/>
    </source>
</evidence>
<comment type="caution">
    <text evidence="1">The sequence shown here is derived from an EMBL/GenBank/DDBJ whole genome shotgun (WGS) entry which is preliminary data.</text>
</comment>
<dbReference type="InterPro" id="IPR019285">
    <property type="entry name" value="DUF2336"/>
</dbReference>
<proteinExistence type="predicted"/>
<dbReference type="RefSeq" id="WP_027841109.1">
    <property type="nucleotide sequence ID" value="NZ_BMHN01000001.1"/>
</dbReference>
<organism evidence="1 2">
    <name type="scientific">Pyruvatibacter mobilis</name>
    <dbReference type="NCBI Taxonomy" id="1712261"/>
    <lineage>
        <taxon>Bacteria</taxon>
        <taxon>Pseudomonadati</taxon>
        <taxon>Pseudomonadota</taxon>
        <taxon>Alphaproteobacteria</taxon>
        <taxon>Hyphomicrobiales</taxon>
        <taxon>Parvibaculaceae</taxon>
        <taxon>Pyruvatibacter</taxon>
    </lineage>
</organism>
<sequence length="394" mass="43330">MTDGLSVEDVKRLARDNSAHNRESALTKIGQLVAEGRLSQAEARIAEDVVTRMADDAEVLVRRALARQLALYPLLPTEMAEKLARDVDEVSVPVLQHWPHLSDDLLVSVIEEQVESKQVAIAQREEVSERVSGALIDTGNSTVVGVLLENEGARISADALHKALADHQDHDRIPVLVAKRPNLEPETCLRCVSLMVADQLETDVANEMRRYLVHQQHLPDEMASEIVAHAREQAVAEMTSAEVDDSKVEDFVGVLMKAGRLTPTMLIRSLCSGDLRFVEMAFARLAKTTRSHVAAAMKPGNGEVFKTIYDDTRLPRNLRPAFAAAMAAAHEERDRVGADGRMDPDHYVPTVVAGIVSAYGTVAPAELDHVLAELGRELKREKEAAFDSRAKLRI</sequence>
<dbReference type="GeneID" id="300655573"/>
<dbReference type="OrthoDB" id="9798569at2"/>
<evidence type="ECO:0000313" key="2">
    <source>
        <dbReference type="Proteomes" id="UP000470384"/>
    </source>
</evidence>
<reference evidence="1 2" key="1">
    <citation type="journal article" date="2016" name="Int. J. Syst. Evol. Microbiol.">
        <title>Pyruvatibacter mobilis gen. nov., sp. nov., a marine bacterium from the culture broth of Picochlorum sp. 122.</title>
        <authorList>
            <person name="Wang G."/>
            <person name="Tang M."/>
            <person name="Wu H."/>
            <person name="Dai S."/>
            <person name="Li T."/>
            <person name="Chen C."/>
            <person name="He H."/>
            <person name="Fan J."/>
            <person name="Xiang W."/>
            <person name="Li X."/>
        </authorList>
    </citation>
    <scope>NUCLEOTIDE SEQUENCE [LARGE SCALE GENOMIC DNA]</scope>
    <source>
        <strain evidence="1 2">GYP-11</strain>
    </source>
</reference>
<protein>
    <submittedName>
        <fullName evidence="1">DUF2336 domain-containing protein</fullName>
    </submittedName>
</protein>